<feature type="compositionally biased region" description="Gly residues" evidence="1">
    <location>
        <begin position="174"/>
        <end position="183"/>
    </location>
</feature>
<evidence type="ECO:0000313" key="3">
    <source>
        <dbReference type="Proteomes" id="UP000030645"/>
    </source>
</evidence>
<proteinExistence type="predicted"/>
<protein>
    <submittedName>
        <fullName evidence="2">Uncharacterized protein</fullName>
    </submittedName>
</protein>
<organism evidence="2 3">
    <name type="scientific">Morus notabilis</name>
    <dbReference type="NCBI Taxonomy" id="981085"/>
    <lineage>
        <taxon>Eukaryota</taxon>
        <taxon>Viridiplantae</taxon>
        <taxon>Streptophyta</taxon>
        <taxon>Embryophyta</taxon>
        <taxon>Tracheophyta</taxon>
        <taxon>Spermatophyta</taxon>
        <taxon>Magnoliopsida</taxon>
        <taxon>eudicotyledons</taxon>
        <taxon>Gunneridae</taxon>
        <taxon>Pentapetalae</taxon>
        <taxon>rosids</taxon>
        <taxon>fabids</taxon>
        <taxon>Rosales</taxon>
        <taxon>Moraceae</taxon>
        <taxon>Moreae</taxon>
        <taxon>Morus</taxon>
    </lineage>
</organism>
<evidence type="ECO:0000256" key="1">
    <source>
        <dbReference type="SAM" id="MobiDB-lite"/>
    </source>
</evidence>
<evidence type="ECO:0000313" key="2">
    <source>
        <dbReference type="EMBL" id="EXB68691.1"/>
    </source>
</evidence>
<name>W9RFC5_9ROSA</name>
<dbReference type="AlphaFoldDB" id="W9RFC5"/>
<sequence>MKNLIPVPRSLGVLDGLPSRPDIVLIAPRKGADDRNVTVLINGVADLLRDRLHGLKVVLRGGGESGLDNVDAELRQLPRDVELLLRGQRHPRRLLAVAKSRVKDADVVRVGNPVRDVLRPPSSAGRWRFLVGALAENHAVGVVPPPPGIGEVERGGMRSVDSGVEEVTDSKNRGGVGGGGNGGREFTPGSLR</sequence>
<dbReference type="EMBL" id="KE344580">
    <property type="protein sequence ID" value="EXB68691.1"/>
    <property type="molecule type" value="Genomic_DNA"/>
</dbReference>
<accession>W9RFC5</accession>
<feature type="region of interest" description="Disordered" evidence="1">
    <location>
        <begin position="145"/>
        <end position="192"/>
    </location>
</feature>
<reference evidence="3" key="1">
    <citation type="submission" date="2013-01" db="EMBL/GenBank/DDBJ databases">
        <title>Draft Genome Sequence of a Mulberry Tree, Morus notabilis C.K. Schneid.</title>
        <authorList>
            <person name="He N."/>
            <person name="Zhao S."/>
        </authorList>
    </citation>
    <scope>NUCLEOTIDE SEQUENCE</scope>
</reference>
<keyword evidence="3" id="KW-1185">Reference proteome</keyword>
<gene>
    <name evidence="2" type="ORF">L484_024706</name>
</gene>
<dbReference type="Proteomes" id="UP000030645">
    <property type="component" value="Unassembled WGS sequence"/>
</dbReference>